<sequence length="151" mass="16796">MERLWQLFRHDMSAQSGELPDAHGRYRRERLDLALDDTRPDWLASLVLADDAPVGLAVVRGLDQEERVINSFFLVHPVRRGGHGTALVAAIVAEHPGRWAVAFQDTNAAAAAFWPKVAESLDPAFVLEHVAVPHRSDLPPDSWVRFTTEAS</sequence>
<proteinExistence type="predicted"/>
<reference evidence="2 3" key="1">
    <citation type="submission" date="2019-07" db="EMBL/GenBank/DDBJ databases">
        <title>Full genome sequence of Humibacter sp. WJ7-1.</title>
        <authorList>
            <person name="Im W.-T."/>
        </authorList>
    </citation>
    <scope>NUCLEOTIDE SEQUENCE [LARGE SCALE GENOMIC DNA]</scope>
    <source>
        <strain evidence="2 3">WJ7-1</strain>
    </source>
</reference>
<protein>
    <submittedName>
        <fullName evidence="2">GNAT family N-acetyltransferase</fullName>
    </submittedName>
</protein>
<dbReference type="EMBL" id="CP042305">
    <property type="protein sequence ID" value="QDZ16755.1"/>
    <property type="molecule type" value="Genomic_DNA"/>
</dbReference>
<dbReference type="InterPro" id="IPR000182">
    <property type="entry name" value="GNAT_dom"/>
</dbReference>
<dbReference type="Proteomes" id="UP000320216">
    <property type="component" value="Chromosome"/>
</dbReference>
<dbReference type="Gene3D" id="3.40.630.30">
    <property type="match status" value="1"/>
</dbReference>
<dbReference type="InterPro" id="IPR016181">
    <property type="entry name" value="Acyl_CoA_acyltransferase"/>
</dbReference>
<keyword evidence="2" id="KW-0808">Transferase</keyword>
<feature type="domain" description="N-acetyltransferase" evidence="1">
    <location>
        <begin position="17"/>
        <end position="116"/>
    </location>
</feature>
<accession>A0A5B8MAI4</accession>
<name>A0A5B8MAI4_9MICO</name>
<dbReference type="AlphaFoldDB" id="A0A5B8MAI4"/>
<evidence type="ECO:0000313" key="2">
    <source>
        <dbReference type="EMBL" id="QDZ16755.1"/>
    </source>
</evidence>
<dbReference type="OrthoDB" id="3627178at2"/>
<dbReference type="SUPFAM" id="SSF55729">
    <property type="entry name" value="Acyl-CoA N-acyltransferases (Nat)"/>
    <property type="match status" value="1"/>
</dbReference>
<dbReference type="GO" id="GO:0016747">
    <property type="term" value="F:acyltransferase activity, transferring groups other than amino-acyl groups"/>
    <property type="evidence" value="ECO:0007669"/>
    <property type="project" value="InterPro"/>
</dbReference>
<gene>
    <name evidence="2" type="ORF">FPZ11_06915</name>
</gene>
<dbReference type="Pfam" id="PF00583">
    <property type="entry name" value="Acetyltransf_1"/>
    <property type="match status" value="1"/>
</dbReference>
<keyword evidence="3" id="KW-1185">Reference proteome</keyword>
<evidence type="ECO:0000313" key="3">
    <source>
        <dbReference type="Proteomes" id="UP000320216"/>
    </source>
</evidence>
<organism evidence="2 3">
    <name type="scientific">Humibacter ginsenosidimutans</name>
    <dbReference type="NCBI Taxonomy" id="2599293"/>
    <lineage>
        <taxon>Bacteria</taxon>
        <taxon>Bacillati</taxon>
        <taxon>Actinomycetota</taxon>
        <taxon>Actinomycetes</taxon>
        <taxon>Micrococcales</taxon>
        <taxon>Microbacteriaceae</taxon>
        <taxon>Humibacter</taxon>
    </lineage>
</organism>
<evidence type="ECO:0000259" key="1">
    <source>
        <dbReference type="Pfam" id="PF00583"/>
    </source>
</evidence>
<dbReference type="KEGG" id="huw:FPZ11_06915"/>